<name>A0ABM8A438_STRNI</name>
<protein>
    <recommendedName>
        <fullName evidence="4">Transposase</fullName>
    </recommendedName>
</protein>
<reference evidence="2" key="1">
    <citation type="submission" date="2022-06" db="EMBL/GenBank/DDBJ databases">
        <title>Complete genome sequence of Streptomyces nigrescens HEK616.</title>
        <authorList>
            <person name="Asamizu S."/>
            <person name="Onaka H."/>
        </authorList>
    </citation>
    <scope>NUCLEOTIDE SEQUENCE</scope>
    <source>
        <strain evidence="2">HEK616</strain>
    </source>
</reference>
<keyword evidence="3" id="KW-1185">Reference proteome</keyword>
<proteinExistence type="predicted"/>
<evidence type="ECO:0008006" key="4">
    <source>
        <dbReference type="Google" id="ProtNLM"/>
    </source>
</evidence>
<organism evidence="2 3">
    <name type="scientific">Streptomyces nigrescens</name>
    <dbReference type="NCBI Taxonomy" id="1920"/>
    <lineage>
        <taxon>Bacteria</taxon>
        <taxon>Bacillati</taxon>
        <taxon>Actinomycetota</taxon>
        <taxon>Actinomycetes</taxon>
        <taxon>Kitasatosporales</taxon>
        <taxon>Streptomycetaceae</taxon>
        <taxon>Streptomyces</taxon>
    </lineage>
</organism>
<dbReference type="EMBL" id="AP026073">
    <property type="protein sequence ID" value="BDM73344.1"/>
    <property type="molecule type" value="Genomic_DNA"/>
</dbReference>
<evidence type="ECO:0000313" key="3">
    <source>
        <dbReference type="Proteomes" id="UP001059597"/>
    </source>
</evidence>
<feature type="region of interest" description="Disordered" evidence="1">
    <location>
        <begin position="1"/>
        <end position="30"/>
    </location>
</feature>
<sequence length="86" mass="9511">MSAFQEALCSGTPGDTYVSRPTMKERGERPWDTAFTGLTSWSELHGRPQATNRGRPAPTHFSADTAREDPSIRKPATRPELRAGRP</sequence>
<feature type="region of interest" description="Disordered" evidence="1">
    <location>
        <begin position="42"/>
        <end position="86"/>
    </location>
</feature>
<feature type="compositionally biased region" description="Basic and acidic residues" evidence="1">
    <location>
        <begin position="65"/>
        <end position="86"/>
    </location>
</feature>
<evidence type="ECO:0000313" key="2">
    <source>
        <dbReference type="EMBL" id="BDM73344.1"/>
    </source>
</evidence>
<evidence type="ECO:0000256" key="1">
    <source>
        <dbReference type="SAM" id="MobiDB-lite"/>
    </source>
</evidence>
<dbReference type="Proteomes" id="UP001059597">
    <property type="component" value="Chromosome"/>
</dbReference>
<accession>A0ABM8A438</accession>
<gene>
    <name evidence="2" type="ORF">HEK616_68310</name>
</gene>